<reference evidence="4" key="2">
    <citation type="journal article" date="2021" name="Microbiome">
        <title>Successional dynamics and alternative stable states in a saline activated sludge microbial community over 9 years.</title>
        <authorList>
            <person name="Wang Y."/>
            <person name="Ye J."/>
            <person name="Ju F."/>
            <person name="Liu L."/>
            <person name="Boyd J.A."/>
            <person name="Deng Y."/>
            <person name="Parks D.H."/>
            <person name="Jiang X."/>
            <person name="Yin X."/>
            <person name="Woodcroft B.J."/>
            <person name="Tyson G.W."/>
            <person name="Hugenholtz P."/>
            <person name="Polz M.F."/>
            <person name="Zhang T."/>
        </authorList>
    </citation>
    <scope>NUCLEOTIDE SEQUENCE</scope>
    <source>
        <strain evidence="4">HKST-UBA17</strain>
    </source>
</reference>
<dbReference type="AlphaFoldDB" id="A0A955I8Y7"/>
<feature type="domain" description="LytR/CpsA/Psr regulator C-terminal" evidence="3">
    <location>
        <begin position="317"/>
        <end position="405"/>
    </location>
</feature>
<protein>
    <submittedName>
        <fullName evidence="4">LytR C-terminal domain-containing protein</fullName>
    </submittedName>
</protein>
<keyword evidence="2" id="KW-0472">Membrane</keyword>
<evidence type="ECO:0000259" key="3">
    <source>
        <dbReference type="Pfam" id="PF13399"/>
    </source>
</evidence>
<comment type="caution">
    <text evidence="4">The sequence shown here is derived from an EMBL/GenBank/DDBJ whole genome shotgun (WGS) entry which is preliminary data.</text>
</comment>
<keyword evidence="2" id="KW-0812">Transmembrane</keyword>
<accession>A0A955I8Y7</accession>
<reference evidence="4" key="1">
    <citation type="submission" date="2020-04" db="EMBL/GenBank/DDBJ databases">
        <authorList>
            <person name="Zhang T."/>
        </authorList>
    </citation>
    <scope>NUCLEOTIDE SEQUENCE</scope>
    <source>
        <strain evidence="4">HKST-UBA17</strain>
    </source>
</reference>
<feature type="transmembrane region" description="Helical" evidence="2">
    <location>
        <begin position="52"/>
        <end position="69"/>
    </location>
</feature>
<organism evidence="4 5">
    <name type="scientific">Candidatus Dojkabacteria bacterium</name>
    <dbReference type="NCBI Taxonomy" id="2099670"/>
    <lineage>
        <taxon>Bacteria</taxon>
        <taxon>Candidatus Dojkabacteria</taxon>
    </lineage>
</organism>
<dbReference type="InterPro" id="IPR027381">
    <property type="entry name" value="LytR/CpsA/Psr_C"/>
</dbReference>
<dbReference type="Proteomes" id="UP000741282">
    <property type="component" value="Unassembled WGS sequence"/>
</dbReference>
<feature type="compositionally biased region" description="Low complexity" evidence="1">
    <location>
        <begin position="21"/>
        <end position="31"/>
    </location>
</feature>
<dbReference type="Gene3D" id="3.30.70.2390">
    <property type="match status" value="1"/>
</dbReference>
<evidence type="ECO:0000256" key="1">
    <source>
        <dbReference type="SAM" id="MobiDB-lite"/>
    </source>
</evidence>
<evidence type="ECO:0000256" key="2">
    <source>
        <dbReference type="SAM" id="Phobius"/>
    </source>
</evidence>
<keyword evidence="2" id="KW-1133">Transmembrane helix</keyword>
<dbReference type="EMBL" id="JAGQLN010000005">
    <property type="protein sequence ID" value="MCA9376648.1"/>
    <property type="molecule type" value="Genomic_DNA"/>
</dbReference>
<dbReference type="Pfam" id="PF13399">
    <property type="entry name" value="LytR_C"/>
    <property type="match status" value="1"/>
</dbReference>
<sequence>MTKNNRKKNSKKRSEGRISKRSLVVSGSGRSSKGRKKGRIHDLSRYMSRGNLIILLVVVSALVLVVNWVDITNSLSAIQIEPTINNSKFIRKPIDNVDLVTESTLIVLTTSTGMDLRIEHAFVVVQNKEKAKQWIVHIPGNIYISSSFSNFADYTPVSNLYYLGELEEKGAGKEYTIWELGQLLGYKFNNYIWLDDQAVSTMFGELKDYNDSFSILTRMIGSASPINLLINNHEIVKIANGTDSNIRIDRIVALMGSIRAVQDDPEEYFDFELSELQELRTSEFGIEIPVVTYASVDDRLKNIGDAVLDKDVEREQAKIEVYNGSEISGLASRYTRKLSNNGMNVIRINNTDDLYEKSVIYTSDAERFGHTISAIRQLMPVDVIVEPERPSFLTTGDIVLVLGMDLNIDSSWLVNDSE</sequence>
<gene>
    <name evidence="4" type="ORF">KC685_01880</name>
</gene>
<proteinExistence type="predicted"/>
<evidence type="ECO:0000313" key="4">
    <source>
        <dbReference type="EMBL" id="MCA9376648.1"/>
    </source>
</evidence>
<name>A0A955I8Y7_9BACT</name>
<feature type="compositionally biased region" description="Basic residues" evidence="1">
    <location>
        <begin position="1"/>
        <end position="11"/>
    </location>
</feature>
<evidence type="ECO:0000313" key="5">
    <source>
        <dbReference type="Proteomes" id="UP000741282"/>
    </source>
</evidence>
<feature type="region of interest" description="Disordered" evidence="1">
    <location>
        <begin position="1"/>
        <end position="39"/>
    </location>
</feature>